<protein>
    <submittedName>
        <fullName evidence="1">Uncharacterized protein</fullName>
    </submittedName>
</protein>
<dbReference type="Proteomes" id="UP000799423">
    <property type="component" value="Unassembled WGS sequence"/>
</dbReference>
<proteinExistence type="predicted"/>
<accession>A0A6A7BKH1</accession>
<sequence>MVAYRKRCLWNEFSDEEYALGMSRKEFDAQFIAPPAVRQAIKDESGVDVINGEGREGVTKEMWERYERSLEMNRRENTSAFKELIFLARDDMVD</sequence>
<name>A0A6A7BKH1_9PLEO</name>
<dbReference type="AlphaFoldDB" id="A0A6A7BKH1"/>
<dbReference type="EMBL" id="MU006290">
    <property type="protein sequence ID" value="KAF2855883.1"/>
    <property type="molecule type" value="Genomic_DNA"/>
</dbReference>
<gene>
    <name evidence="1" type="ORF">T440DRAFT_165865</name>
</gene>
<reference evidence="1" key="1">
    <citation type="submission" date="2020-01" db="EMBL/GenBank/DDBJ databases">
        <authorList>
            <consortium name="DOE Joint Genome Institute"/>
            <person name="Haridas S."/>
            <person name="Albert R."/>
            <person name="Binder M."/>
            <person name="Bloem J."/>
            <person name="Labutti K."/>
            <person name="Salamov A."/>
            <person name="Andreopoulos B."/>
            <person name="Baker S.E."/>
            <person name="Barry K."/>
            <person name="Bills G."/>
            <person name="Bluhm B.H."/>
            <person name="Cannon C."/>
            <person name="Castanera R."/>
            <person name="Culley D.E."/>
            <person name="Daum C."/>
            <person name="Ezra D."/>
            <person name="Gonzalez J.B."/>
            <person name="Henrissat B."/>
            <person name="Kuo A."/>
            <person name="Liang C."/>
            <person name="Lipzen A."/>
            <person name="Lutzoni F."/>
            <person name="Magnuson J."/>
            <person name="Mondo S."/>
            <person name="Nolan M."/>
            <person name="Ohm R."/>
            <person name="Pangilinan J."/>
            <person name="Park H.-J."/>
            <person name="Ramirez L."/>
            <person name="Alfaro M."/>
            <person name="Sun H."/>
            <person name="Tritt A."/>
            <person name="Yoshinaga Y."/>
            <person name="Zwiers L.-H."/>
            <person name="Turgeon B.G."/>
            <person name="Goodwin S.B."/>
            <person name="Spatafora J.W."/>
            <person name="Crous P.W."/>
            <person name="Grigoriev I.V."/>
        </authorList>
    </citation>
    <scope>NUCLEOTIDE SEQUENCE</scope>
    <source>
        <strain evidence="1">IPT5</strain>
    </source>
</reference>
<evidence type="ECO:0000313" key="1">
    <source>
        <dbReference type="EMBL" id="KAF2855883.1"/>
    </source>
</evidence>
<keyword evidence="2" id="KW-1185">Reference proteome</keyword>
<evidence type="ECO:0000313" key="2">
    <source>
        <dbReference type="Proteomes" id="UP000799423"/>
    </source>
</evidence>
<organism evidence="1 2">
    <name type="scientific">Plenodomus tracheiphilus IPT5</name>
    <dbReference type="NCBI Taxonomy" id="1408161"/>
    <lineage>
        <taxon>Eukaryota</taxon>
        <taxon>Fungi</taxon>
        <taxon>Dikarya</taxon>
        <taxon>Ascomycota</taxon>
        <taxon>Pezizomycotina</taxon>
        <taxon>Dothideomycetes</taxon>
        <taxon>Pleosporomycetidae</taxon>
        <taxon>Pleosporales</taxon>
        <taxon>Pleosporineae</taxon>
        <taxon>Leptosphaeriaceae</taxon>
        <taxon>Plenodomus</taxon>
    </lineage>
</organism>